<evidence type="ECO:0000256" key="5">
    <source>
        <dbReference type="ARBA" id="ARBA00023110"/>
    </source>
</evidence>
<evidence type="ECO:0000256" key="2">
    <source>
        <dbReference type="ARBA" id="ARBA00005464"/>
    </source>
</evidence>
<protein>
    <recommendedName>
        <fullName evidence="4 10">Trigger factor</fullName>
        <shortName evidence="10">TF</shortName>
        <ecNumber evidence="3 10">5.2.1.8</ecNumber>
    </recommendedName>
    <alternativeName>
        <fullName evidence="9 10">PPIase</fullName>
    </alternativeName>
</protein>
<comment type="domain">
    <text evidence="10">Consists of 3 domains; the N-terminus binds the ribosome, the middle domain has PPIase activity, while the C-terminus has intrinsic chaperone activity on its own.</text>
</comment>
<dbReference type="PANTHER" id="PTHR30560:SF3">
    <property type="entry name" value="TRIGGER FACTOR-LIKE PROTEIN TIG, CHLOROPLASTIC"/>
    <property type="match status" value="1"/>
</dbReference>
<keyword evidence="10 12" id="KW-0131">Cell cycle</keyword>
<evidence type="ECO:0000256" key="13">
    <source>
        <dbReference type="SAM" id="Coils"/>
    </source>
</evidence>
<dbReference type="InterPro" id="IPR037041">
    <property type="entry name" value="Trigger_fac_C_sf"/>
</dbReference>
<comment type="subcellular location">
    <subcellularLocation>
        <location evidence="10">Cytoplasm</location>
    </subcellularLocation>
    <text evidence="10">About half TF is bound to the ribosome near the polypeptide exit tunnel while the other half is free in the cytoplasm.</text>
</comment>
<evidence type="ECO:0000256" key="12">
    <source>
        <dbReference type="RuleBase" id="RU003914"/>
    </source>
</evidence>
<evidence type="ECO:0000256" key="9">
    <source>
        <dbReference type="ARBA" id="ARBA00029986"/>
    </source>
</evidence>
<dbReference type="PIRSF" id="PIRSF003095">
    <property type="entry name" value="Trigger_factor"/>
    <property type="match status" value="1"/>
</dbReference>
<evidence type="ECO:0000313" key="16">
    <source>
        <dbReference type="EMBL" id="GGB26344.1"/>
    </source>
</evidence>
<evidence type="ECO:0000256" key="10">
    <source>
        <dbReference type="HAMAP-Rule" id="MF_00303"/>
    </source>
</evidence>
<keyword evidence="10" id="KW-0963">Cytoplasm</keyword>
<dbReference type="InterPro" id="IPR027304">
    <property type="entry name" value="Trigger_fact/SurA_dom_sf"/>
</dbReference>
<evidence type="ECO:0000256" key="6">
    <source>
        <dbReference type="ARBA" id="ARBA00023186"/>
    </source>
</evidence>
<evidence type="ECO:0000256" key="1">
    <source>
        <dbReference type="ARBA" id="ARBA00000971"/>
    </source>
</evidence>
<dbReference type="HAMAP" id="MF_00303">
    <property type="entry name" value="Trigger_factor_Tig"/>
    <property type="match status" value="1"/>
</dbReference>
<dbReference type="PROSITE" id="PS50059">
    <property type="entry name" value="FKBP_PPIASE"/>
    <property type="match status" value="1"/>
</dbReference>
<dbReference type="Pfam" id="PF00254">
    <property type="entry name" value="FKBP_C"/>
    <property type="match status" value="1"/>
</dbReference>
<dbReference type="SUPFAM" id="SSF54534">
    <property type="entry name" value="FKBP-like"/>
    <property type="match status" value="1"/>
</dbReference>
<evidence type="ECO:0000259" key="15">
    <source>
        <dbReference type="PROSITE" id="PS50059"/>
    </source>
</evidence>
<keyword evidence="6 10" id="KW-0143">Chaperone</keyword>
<keyword evidence="17" id="KW-1185">Reference proteome</keyword>
<comment type="catalytic activity">
    <reaction evidence="1 10 11">
        <text>[protein]-peptidylproline (omega=180) = [protein]-peptidylproline (omega=0)</text>
        <dbReference type="Rhea" id="RHEA:16237"/>
        <dbReference type="Rhea" id="RHEA-COMP:10747"/>
        <dbReference type="Rhea" id="RHEA-COMP:10748"/>
        <dbReference type="ChEBI" id="CHEBI:83833"/>
        <dbReference type="ChEBI" id="CHEBI:83834"/>
        <dbReference type="EC" id="5.2.1.8"/>
    </reaction>
</comment>
<evidence type="ECO:0000256" key="7">
    <source>
        <dbReference type="ARBA" id="ARBA00023235"/>
    </source>
</evidence>
<dbReference type="SUPFAM" id="SSF109998">
    <property type="entry name" value="Triger factor/SurA peptide-binding domain-like"/>
    <property type="match status" value="1"/>
</dbReference>
<evidence type="ECO:0000256" key="14">
    <source>
        <dbReference type="SAM" id="MobiDB-lite"/>
    </source>
</evidence>
<sequence length="454" mass="50350">MQITETNAEGLKREYKVVVPATSINEKIDSRIASISATIKMPGFRPGKIPAKVVKQRYGASVMGEVLEESVNETSREVLAKNDLRPATQPKIEITAFDEGQDLEYTMVVEIMPDFELGDFSDVELVREAAEVEDKEVDAALERIASANQEFEAVEDRAAENGDQVVIDFKGFVDGEAFQGGEAEGYALVLGSNTFIPGFEDQLVGAKPGEERKVEVNFPADYGAEQLAGKAATFETTIKEVKAPKTAGIDDALAEKLGLDNLDALKAAIRDDFRNRYEGISRQKLKRGLLDSLAGRYEFEVPAGMLEAEFEGIWKQLSEEMTRTGQTFESMEKTEDEVREEYRAIALRRVRLGLVLAEVGRVNDVQVADEEVNRALIEQARRFPGQEARVIEYYQQNPDALRALRAPIFEDKVVDHILALAKVEEKVVSAEDLMKDPDDEDEAEATADDAKTEA</sequence>
<reference evidence="17" key="1">
    <citation type="journal article" date="2019" name="Int. J. Syst. Evol. Microbiol.">
        <title>The Global Catalogue of Microorganisms (GCM) 10K type strain sequencing project: providing services to taxonomists for standard genome sequencing and annotation.</title>
        <authorList>
            <consortium name="The Broad Institute Genomics Platform"/>
            <consortium name="The Broad Institute Genome Sequencing Center for Infectious Disease"/>
            <person name="Wu L."/>
            <person name="Ma J."/>
        </authorList>
    </citation>
    <scope>NUCLEOTIDE SEQUENCE [LARGE SCALE GENOMIC DNA]</scope>
    <source>
        <strain evidence="17">CGMCC 1.10188</strain>
    </source>
</reference>
<dbReference type="InterPro" id="IPR008880">
    <property type="entry name" value="Trigger_fac_C"/>
</dbReference>
<dbReference type="Pfam" id="PF05698">
    <property type="entry name" value="Trigger_C"/>
    <property type="match status" value="1"/>
</dbReference>
<organism evidence="16 17">
    <name type="scientific">Tistrella bauzanensis</name>
    <dbReference type="NCBI Taxonomy" id="657419"/>
    <lineage>
        <taxon>Bacteria</taxon>
        <taxon>Pseudomonadati</taxon>
        <taxon>Pseudomonadota</taxon>
        <taxon>Alphaproteobacteria</taxon>
        <taxon>Geminicoccales</taxon>
        <taxon>Geminicoccaceae</taxon>
        <taxon>Tistrella</taxon>
    </lineage>
</organism>
<accession>A0ABQ1I9N7</accession>
<feature type="compositionally biased region" description="Acidic residues" evidence="14">
    <location>
        <begin position="437"/>
        <end position="447"/>
    </location>
</feature>
<feature type="coiled-coil region" evidence="13">
    <location>
        <begin position="130"/>
        <end position="157"/>
    </location>
</feature>
<gene>
    <name evidence="10 16" type="primary">tig</name>
    <name evidence="16" type="ORF">GCM10011505_04450</name>
</gene>
<dbReference type="PANTHER" id="PTHR30560">
    <property type="entry name" value="TRIGGER FACTOR CHAPERONE AND PEPTIDYL-PROLYL CIS/TRANS ISOMERASE"/>
    <property type="match status" value="1"/>
</dbReference>
<keyword evidence="7 10" id="KW-0413">Isomerase</keyword>
<dbReference type="Pfam" id="PF05697">
    <property type="entry name" value="Trigger_N"/>
    <property type="match status" value="1"/>
</dbReference>
<evidence type="ECO:0000256" key="4">
    <source>
        <dbReference type="ARBA" id="ARBA00016902"/>
    </source>
</evidence>
<keyword evidence="5 10" id="KW-0697">Rotamase</keyword>
<keyword evidence="10 12" id="KW-0132">Cell division</keyword>
<dbReference type="Proteomes" id="UP000603352">
    <property type="component" value="Unassembled WGS sequence"/>
</dbReference>
<evidence type="ECO:0000313" key="17">
    <source>
        <dbReference type="Proteomes" id="UP000603352"/>
    </source>
</evidence>
<evidence type="ECO:0000256" key="8">
    <source>
        <dbReference type="ARBA" id="ARBA00024849"/>
    </source>
</evidence>
<evidence type="ECO:0000256" key="11">
    <source>
        <dbReference type="PROSITE-ProRule" id="PRU00277"/>
    </source>
</evidence>
<dbReference type="EMBL" id="BMDZ01000003">
    <property type="protein sequence ID" value="GGB26344.1"/>
    <property type="molecule type" value="Genomic_DNA"/>
</dbReference>
<dbReference type="InterPro" id="IPR008881">
    <property type="entry name" value="Trigger_fac_ribosome-bd_bac"/>
</dbReference>
<name>A0ABQ1I9N7_9PROT</name>
<feature type="domain" description="PPIase FKBP-type" evidence="15">
    <location>
        <begin position="162"/>
        <end position="247"/>
    </location>
</feature>
<keyword evidence="13" id="KW-0175">Coiled coil</keyword>
<comment type="function">
    <text evidence="8 10">Involved in protein export. Acts as a chaperone by maintaining the newly synthesized protein in an open conformation. Functions as a peptidyl-prolyl cis-trans isomerase.</text>
</comment>
<dbReference type="NCBIfam" id="TIGR00115">
    <property type="entry name" value="tig"/>
    <property type="match status" value="1"/>
</dbReference>
<dbReference type="Gene3D" id="1.10.3120.10">
    <property type="entry name" value="Trigger factor, C-terminal domain"/>
    <property type="match status" value="1"/>
</dbReference>
<dbReference type="Gene3D" id="3.10.50.40">
    <property type="match status" value="1"/>
</dbReference>
<feature type="region of interest" description="Disordered" evidence="14">
    <location>
        <begin position="430"/>
        <end position="454"/>
    </location>
</feature>
<dbReference type="InterPro" id="IPR046357">
    <property type="entry name" value="PPIase_dom_sf"/>
</dbReference>
<comment type="similarity">
    <text evidence="2 10 12">Belongs to the FKBP-type PPIase family. Tig subfamily.</text>
</comment>
<dbReference type="EC" id="5.2.1.8" evidence="3 10"/>
<dbReference type="InterPro" id="IPR001179">
    <property type="entry name" value="PPIase_FKBP_dom"/>
</dbReference>
<comment type="caution">
    <text evidence="16">The sequence shown here is derived from an EMBL/GenBank/DDBJ whole genome shotgun (WGS) entry which is preliminary data.</text>
</comment>
<dbReference type="InterPro" id="IPR036611">
    <property type="entry name" value="Trigger_fac_ribosome-bd_sf"/>
</dbReference>
<dbReference type="Gene3D" id="3.30.70.1050">
    <property type="entry name" value="Trigger factor ribosome-binding domain"/>
    <property type="match status" value="1"/>
</dbReference>
<proteinExistence type="inferred from homology"/>
<evidence type="ECO:0000256" key="3">
    <source>
        <dbReference type="ARBA" id="ARBA00013194"/>
    </source>
</evidence>
<dbReference type="RefSeq" id="WP_188574456.1">
    <property type="nucleotide sequence ID" value="NZ_BMDZ01000003.1"/>
</dbReference>
<dbReference type="InterPro" id="IPR005215">
    <property type="entry name" value="Trig_fac"/>
</dbReference>
<dbReference type="SUPFAM" id="SSF102735">
    <property type="entry name" value="Trigger factor ribosome-binding domain"/>
    <property type="match status" value="1"/>
</dbReference>